<keyword evidence="1" id="KW-0472">Membrane</keyword>
<feature type="transmembrane region" description="Helical" evidence="1">
    <location>
        <begin position="50"/>
        <end position="72"/>
    </location>
</feature>
<keyword evidence="1" id="KW-0812">Transmembrane</keyword>
<feature type="transmembrane region" description="Helical" evidence="1">
    <location>
        <begin position="266"/>
        <end position="289"/>
    </location>
</feature>
<accession>A0A165QI52</accession>
<feature type="transmembrane region" description="Helical" evidence="1">
    <location>
        <begin position="178"/>
        <end position="198"/>
    </location>
</feature>
<feature type="transmembrane region" description="Helical" evidence="1">
    <location>
        <begin position="144"/>
        <end position="166"/>
    </location>
</feature>
<proteinExistence type="predicted"/>
<dbReference type="Proteomes" id="UP000076761">
    <property type="component" value="Unassembled WGS sequence"/>
</dbReference>
<evidence type="ECO:0000313" key="3">
    <source>
        <dbReference type="Proteomes" id="UP000076761"/>
    </source>
</evidence>
<dbReference type="InParanoid" id="A0A165QI52"/>
<feature type="transmembrane region" description="Helical" evidence="1">
    <location>
        <begin position="228"/>
        <end position="246"/>
    </location>
</feature>
<evidence type="ECO:0000313" key="2">
    <source>
        <dbReference type="EMBL" id="KZT22463.1"/>
    </source>
</evidence>
<keyword evidence="1" id="KW-1133">Transmembrane helix</keyword>
<name>A0A165QI52_9AGAM</name>
<protein>
    <recommendedName>
        <fullName evidence="4">Fungal pheromone STE3G-protein-coupled receptor</fullName>
    </recommendedName>
</protein>
<sequence>MSHTSPATYLVWTILSFLSGAFLVFHLWSFDRFKCVRWSSGPYSGAFKRVMTYSYLLCIPLIAIYSLGFCIIKYRQGFTYMPGHGVMPTPYELWPQSDRDLIFPLYLVFAVGWSLEMVTHLEELCFWLFLVNARTTQQDWFRSWYFRTWTVGSLAAVIYMPLVTIFTRHNLPKCEASSFLAGSLGSLALTFLFVPVLWKFPSLLQNLRNEGADIATVARLTKFHELNTLRVICRFIFVAPLFILGFDGMRPHQHLNENMVVTDTLAVLAGVGCTISSMLTLVVSIALLFSGPRLQTHIDSRRIRNRYSFPAESKPRSK</sequence>
<dbReference type="OrthoDB" id="2384193at2759"/>
<dbReference type="STRING" id="1314782.A0A165QI52"/>
<feature type="transmembrane region" description="Helical" evidence="1">
    <location>
        <begin position="7"/>
        <end position="30"/>
    </location>
</feature>
<dbReference type="EMBL" id="KV425595">
    <property type="protein sequence ID" value="KZT22463.1"/>
    <property type="molecule type" value="Genomic_DNA"/>
</dbReference>
<evidence type="ECO:0000256" key="1">
    <source>
        <dbReference type="SAM" id="Phobius"/>
    </source>
</evidence>
<evidence type="ECO:0008006" key="4">
    <source>
        <dbReference type="Google" id="ProtNLM"/>
    </source>
</evidence>
<keyword evidence="3" id="KW-1185">Reference proteome</keyword>
<reference evidence="2 3" key="1">
    <citation type="journal article" date="2016" name="Mol. Biol. Evol.">
        <title>Comparative Genomics of Early-Diverging Mushroom-Forming Fungi Provides Insights into the Origins of Lignocellulose Decay Capabilities.</title>
        <authorList>
            <person name="Nagy L.G."/>
            <person name="Riley R."/>
            <person name="Tritt A."/>
            <person name="Adam C."/>
            <person name="Daum C."/>
            <person name="Floudas D."/>
            <person name="Sun H."/>
            <person name="Yadav J.S."/>
            <person name="Pangilinan J."/>
            <person name="Larsson K.H."/>
            <person name="Matsuura K."/>
            <person name="Barry K."/>
            <person name="Labutti K."/>
            <person name="Kuo R."/>
            <person name="Ohm R.A."/>
            <person name="Bhattacharya S.S."/>
            <person name="Shirouzu T."/>
            <person name="Yoshinaga Y."/>
            <person name="Martin F.M."/>
            <person name="Grigoriev I.V."/>
            <person name="Hibbett D.S."/>
        </authorList>
    </citation>
    <scope>NUCLEOTIDE SEQUENCE [LARGE SCALE GENOMIC DNA]</scope>
    <source>
        <strain evidence="2 3">HHB14362 ss-1</strain>
    </source>
</reference>
<gene>
    <name evidence="2" type="ORF">NEOLEDRAFT_1119519</name>
</gene>
<organism evidence="2 3">
    <name type="scientific">Neolentinus lepideus HHB14362 ss-1</name>
    <dbReference type="NCBI Taxonomy" id="1314782"/>
    <lineage>
        <taxon>Eukaryota</taxon>
        <taxon>Fungi</taxon>
        <taxon>Dikarya</taxon>
        <taxon>Basidiomycota</taxon>
        <taxon>Agaricomycotina</taxon>
        <taxon>Agaricomycetes</taxon>
        <taxon>Gloeophyllales</taxon>
        <taxon>Gloeophyllaceae</taxon>
        <taxon>Neolentinus</taxon>
    </lineage>
</organism>
<dbReference type="AlphaFoldDB" id="A0A165QI52"/>